<organism evidence="1">
    <name type="scientific">marine sediment metagenome</name>
    <dbReference type="NCBI Taxonomy" id="412755"/>
    <lineage>
        <taxon>unclassified sequences</taxon>
        <taxon>metagenomes</taxon>
        <taxon>ecological metagenomes</taxon>
    </lineage>
</organism>
<accession>X0SWW2</accession>
<dbReference type="AlphaFoldDB" id="X0SWW2"/>
<evidence type="ECO:0000313" key="1">
    <source>
        <dbReference type="EMBL" id="GAF79621.1"/>
    </source>
</evidence>
<sequence length="49" mass="5479">MADADPQEITVPASSRYVGQVVELFIPQEKIQSKVAEMAAILSDKFRDR</sequence>
<reference evidence="1" key="1">
    <citation type="journal article" date="2014" name="Front. Microbiol.">
        <title>High frequency of phylogenetically diverse reductive dehalogenase-homologous genes in deep subseafloor sedimentary metagenomes.</title>
        <authorList>
            <person name="Kawai M."/>
            <person name="Futagami T."/>
            <person name="Toyoda A."/>
            <person name="Takaki Y."/>
            <person name="Nishi S."/>
            <person name="Hori S."/>
            <person name="Arai W."/>
            <person name="Tsubouchi T."/>
            <person name="Morono Y."/>
            <person name="Uchiyama I."/>
            <person name="Ito T."/>
            <person name="Fujiyama A."/>
            <person name="Inagaki F."/>
            <person name="Takami H."/>
        </authorList>
    </citation>
    <scope>NUCLEOTIDE SEQUENCE</scope>
    <source>
        <strain evidence="1">Expedition CK06-06</strain>
    </source>
</reference>
<gene>
    <name evidence="1" type="ORF">S01H1_11470</name>
</gene>
<name>X0SWW2_9ZZZZ</name>
<comment type="caution">
    <text evidence="1">The sequence shown here is derived from an EMBL/GenBank/DDBJ whole genome shotgun (WGS) entry which is preliminary data.</text>
</comment>
<dbReference type="EMBL" id="BARS01005849">
    <property type="protein sequence ID" value="GAF79621.1"/>
    <property type="molecule type" value="Genomic_DNA"/>
</dbReference>
<protein>
    <submittedName>
        <fullName evidence="1">Uncharacterized protein</fullName>
    </submittedName>
</protein>
<feature type="non-terminal residue" evidence="1">
    <location>
        <position position="49"/>
    </location>
</feature>
<proteinExistence type="predicted"/>